<dbReference type="EMBL" id="AP023420">
    <property type="protein sequence ID" value="BCK84627.1"/>
    <property type="molecule type" value="Genomic_DNA"/>
</dbReference>
<reference evidence="2" key="1">
    <citation type="submission" date="2020-09" db="EMBL/GenBank/DDBJ databases">
        <title>New species isolated from human feces.</title>
        <authorList>
            <person name="Kitahara M."/>
            <person name="Shigeno Y."/>
            <person name="Shime M."/>
            <person name="Matsumoto Y."/>
            <person name="Nakamura S."/>
            <person name="Motooka D."/>
            <person name="Fukuoka S."/>
            <person name="Nishikawa H."/>
            <person name="Benno Y."/>
        </authorList>
    </citation>
    <scope>NUCLEOTIDE SEQUENCE</scope>
    <source>
        <strain evidence="2">MM59</strain>
    </source>
</reference>
<proteinExistence type="predicted"/>
<keyword evidence="3" id="KW-1185">Reference proteome</keyword>
<evidence type="ECO:0000256" key="1">
    <source>
        <dbReference type="SAM" id="MobiDB-lite"/>
    </source>
</evidence>
<dbReference type="RefSeq" id="WP_187029266.1">
    <property type="nucleotide sequence ID" value="NZ_AP023420.1"/>
</dbReference>
<dbReference type="AlphaFoldDB" id="A0A810QED2"/>
<organism evidence="2 3">
    <name type="scientific">Pusillibacter faecalis</name>
    <dbReference type="NCBI Taxonomy" id="2714358"/>
    <lineage>
        <taxon>Bacteria</taxon>
        <taxon>Bacillati</taxon>
        <taxon>Bacillota</taxon>
        <taxon>Clostridia</taxon>
        <taxon>Eubacteriales</taxon>
        <taxon>Oscillospiraceae</taxon>
        <taxon>Pusillibacter</taxon>
    </lineage>
</organism>
<dbReference type="KEGG" id="pfaa:MM59RIKEN_19460"/>
<protein>
    <submittedName>
        <fullName evidence="2">Uncharacterized protein</fullName>
    </submittedName>
</protein>
<gene>
    <name evidence="2" type="ORF">MM59RIKEN_19460</name>
</gene>
<evidence type="ECO:0000313" key="3">
    <source>
        <dbReference type="Proteomes" id="UP000679848"/>
    </source>
</evidence>
<evidence type="ECO:0000313" key="2">
    <source>
        <dbReference type="EMBL" id="BCK84627.1"/>
    </source>
</evidence>
<sequence>MANHSGGRGRQIRATAAKQSGTPAFTEPEVRRWPHPVDGSEVPPASNRQAARSMAPGQIDTALYYIHCALSYQNQLLADIKSLLEQLTVEQTPSDGEK</sequence>
<accession>A0A810QED2</accession>
<dbReference type="Proteomes" id="UP000679848">
    <property type="component" value="Chromosome"/>
</dbReference>
<feature type="region of interest" description="Disordered" evidence="1">
    <location>
        <begin position="1"/>
        <end position="53"/>
    </location>
</feature>
<name>A0A810QED2_9FIRM</name>